<evidence type="ECO:0000313" key="2">
    <source>
        <dbReference type="Proteomes" id="UP001215398"/>
    </source>
</evidence>
<organism evidence="1 2">
    <name type="scientific">Bacteroides zhangwenhongii</name>
    <dbReference type="NCBI Taxonomy" id="2650157"/>
    <lineage>
        <taxon>Bacteria</taxon>
        <taxon>Pseudomonadati</taxon>
        <taxon>Bacteroidota</taxon>
        <taxon>Bacteroidia</taxon>
        <taxon>Bacteroidales</taxon>
        <taxon>Bacteroidaceae</taxon>
        <taxon>Bacteroides</taxon>
    </lineage>
</organism>
<proteinExistence type="predicted"/>
<name>A0ABT5H8B0_9BACE</name>
<accession>A0ABT5H8B0</accession>
<gene>
    <name evidence="1" type="ORF">PQG98_10855</name>
</gene>
<dbReference type="EMBL" id="JAQPYS010000057">
    <property type="protein sequence ID" value="MDC7136831.1"/>
    <property type="molecule type" value="Genomic_DNA"/>
</dbReference>
<sequence length="46" mass="5111">MERSISECIRIAGSEGYAKRVDVMRQHVQQVVDNPLIAKRCPVGIG</sequence>
<dbReference type="Proteomes" id="UP001215398">
    <property type="component" value="Unassembled WGS sequence"/>
</dbReference>
<keyword evidence="2" id="KW-1185">Reference proteome</keyword>
<dbReference type="RefSeq" id="WP_272720461.1">
    <property type="nucleotide sequence ID" value="NZ_JAQPYS010000057.1"/>
</dbReference>
<evidence type="ECO:0000313" key="1">
    <source>
        <dbReference type="EMBL" id="MDC7136831.1"/>
    </source>
</evidence>
<reference evidence="1 2" key="1">
    <citation type="submission" date="2023-01" db="EMBL/GenBank/DDBJ databases">
        <title>Exploring GABA producing Bacteroides strains toward improving mental health.</title>
        <authorList>
            <person name="Yousuf B."/>
            <person name="Bouhlel N.E."/>
            <person name="Mottawea W."/>
            <person name="Hammami R."/>
        </authorList>
    </citation>
    <scope>NUCLEOTIDE SEQUENCE [LARGE SCALE GENOMIC DNA]</scope>
    <source>
        <strain evidence="1 2">UO.H1054</strain>
    </source>
</reference>
<protein>
    <submittedName>
        <fullName evidence="1">Uncharacterized protein</fullName>
    </submittedName>
</protein>
<comment type="caution">
    <text evidence="1">The sequence shown here is derived from an EMBL/GenBank/DDBJ whole genome shotgun (WGS) entry which is preliminary data.</text>
</comment>